<dbReference type="InterPro" id="IPR045269">
    <property type="entry name" value="Atg1-like"/>
</dbReference>
<gene>
    <name evidence="7" type="ORF">B9L23_19710</name>
</gene>
<reference evidence="7 8" key="1">
    <citation type="submission" date="2017-04" db="EMBL/GenBank/DDBJ databases">
        <title>The genome sequence of Parageobacillus galactosidasius DSM 18751.</title>
        <authorList>
            <person name="Ramaloko W.T."/>
            <person name="Koen N."/>
            <person name="Polliack S."/>
            <person name="Aliyu H."/>
            <person name="Lebre P."/>
            <person name="Mohr T."/>
            <person name="Oswald F."/>
            <person name="Zwick M."/>
            <person name="Neumann A."/>
            <person name="Syldatk C."/>
            <person name="Cowan D."/>
            <person name="De Maayer P."/>
        </authorList>
    </citation>
    <scope>NUCLEOTIDE SEQUENCE [LARGE SCALE GENOMIC DNA]</scope>
    <source>
        <strain evidence="7 8">DSM 18751</strain>
    </source>
</reference>
<keyword evidence="8" id="KW-1185">Reference proteome</keyword>
<keyword evidence="4 5" id="KW-0067">ATP-binding</keyword>
<evidence type="ECO:0000256" key="5">
    <source>
        <dbReference type="PROSITE-ProRule" id="PRU10141"/>
    </source>
</evidence>
<dbReference type="GO" id="GO:0005829">
    <property type="term" value="C:cytosol"/>
    <property type="evidence" value="ECO:0007669"/>
    <property type="project" value="TreeGrafter"/>
</dbReference>
<keyword evidence="1" id="KW-0808">Transferase</keyword>
<dbReference type="CDD" id="cd14014">
    <property type="entry name" value="STKc_PknB_like"/>
    <property type="match status" value="1"/>
</dbReference>
<accession>A0A226QFY6</accession>
<evidence type="ECO:0000313" key="8">
    <source>
        <dbReference type="Proteomes" id="UP000198394"/>
    </source>
</evidence>
<evidence type="ECO:0000256" key="4">
    <source>
        <dbReference type="ARBA" id="ARBA00022840"/>
    </source>
</evidence>
<dbReference type="Gene3D" id="1.10.510.10">
    <property type="entry name" value="Transferase(Phosphotransferase) domain 1"/>
    <property type="match status" value="1"/>
</dbReference>
<evidence type="ECO:0000256" key="2">
    <source>
        <dbReference type="ARBA" id="ARBA00022741"/>
    </source>
</evidence>
<dbReference type="AlphaFoldDB" id="A0A226QFY6"/>
<sequence length="532" mass="62095">MFQFIIFTIQITVISLGRGIYLLIQPNSVVFDGEENSYKVLEPIGNGSFGYVYKIEKESDKSIWALKTLPSNFPNSEQLLSFQNESVMAMKVSHENAVNYVFVHDGSKYSELPPYIIMEYANGGTLQQVIKTAIRKNEFISNKDLLDYFHQLINGMEHINSILIHRDIKPDNILLHNGIVKISDFGLSKIVHDGTRQMTFKGFGHIRYMAPEGWKLEKNTIQMDIYSMGIIFYELATLQHPFNLPHHADVQDWRNAHYFTNPPSPKSINPALTTTMTQVIMKMIEKSTAKRYKSWQEIRNDLLIDNEPPTENSKIIENMINIRLSKDISIREEQLKQEKERQERKNYLKMINYQYANDIYNPIKEFIEEFNRRYTGGQITMTPLNSMDSSEIYTKIHLVSGKTLTIQLKALFDNDFIREVPSQFDRGITHKKVVRPVLRDNKKILAWGYLKSPDNTGFNILLVENKEDIYGEWVMLINTNSGFGRVRRPEPFPFEFNELEKEIPLIYALHIYNTEVLPLNIEKFQEFIVMYN</sequence>
<dbReference type="GO" id="GO:0000407">
    <property type="term" value="C:phagophore assembly site"/>
    <property type="evidence" value="ECO:0007669"/>
    <property type="project" value="TreeGrafter"/>
</dbReference>
<dbReference type="GO" id="GO:0016020">
    <property type="term" value="C:membrane"/>
    <property type="evidence" value="ECO:0007669"/>
    <property type="project" value="TreeGrafter"/>
</dbReference>
<dbReference type="PANTHER" id="PTHR24348">
    <property type="entry name" value="SERINE/THREONINE-PROTEIN KINASE UNC-51-RELATED"/>
    <property type="match status" value="1"/>
</dbReference>
<name>A0A226QFY6_9BACL</name>
<dbReference type="SMART" id="SM00220">
    <property type="entry name" value="S_TKc"/>
    <property type="match status" value="1"/>
</dbReference>
<dbReference type="GO" id="GO:0005776">
    <property type="term" value="C:autophagosome"/>
    <property type="evidence" value="ECO:0007669"/>
    <property type="project" value="TreeGrafter"/>
</dbReference>
<dbReference type="PROSITE" id="PS50011">
    <property type="entry name" value="PROTEIN_KINASE_DOM"/>
    <property type="match status" value="1"/>
</dbReference>
<dbReference type="InterPro" id="IPR011009">
    <property type="entry name" value="Kinase-like_dom_sf"/>
</dbReference>
<evidence type="ECO:0000256" key="3">
    <source>
        <dbReference type="ARBA" id="ARBA00022777"/>
    </source>
</evidence>
<dbReference type="SUPFAM" id="SSF56112">
    <property type="entry name" value="Protein kinase-like (PK-like)"/>
    <property type="match status" value="1"/>
</dbReference>
<evidence type="ECO:0000256" key="1">
    <source>
        <dbReference type="ARBA" id="ARBA00022679"/>
    </source>
</evidence>
<dbReference type="GO" id="GO:0004674">
    <property type="term" value="F:protein serine/threonine kinase activity"/>
    <property type="evidence" value="ECO:0007669"/>
    <property type="project" value="InterPro"/>
</dbReference>
<dbReference type="InterPro" id="IPR017441">
    <property type="entry name" value="Protein_kinase_ATP_BS"/>
</dbReference>
<dbReference type="InterPro" id="IPR008271">
    <property type="entry name" value="Ser/Thr_kinase_AS"/>
</dbReference>
<proteinExistence type="predicted"/>
<protein>
    <recommendedName>
        <fullName evidence="6">Protein kinase domain-containing protein</fullName>
    </recommendedName>
</protein>
<dbReference type="PANTHER" id="PTHR24348:SF22">
    <property type="entry name" value="NON-SPECIFIC SERINE_THREONINE PROTEIN KINASE"/>
    <property type="match status" value="1"/>
</dbReference>
<dbReference type="PROSITE" id="PS00107">
    <property type="entry name" value="PROTEIN_KINASE_ATP"/>
    <property type="match status" value="1"/>
</dbReference>
<dbReference type="Proteomes" id="UP000198394">
    <property type="component" value="Unassembled WGS sequence"/>
</dbReference>
<dbReference type="PROSITE" id="PS00108">
    <property type="entry name" value="PROTEIN_KINASE_ST"/>
    <property type="match status" value="1"/>
</dbReference>
<feature type="binding site" evidence="5">
    <location>
        <position position="67"/>
    </location>
    <ligand>
        <name>ATP</name>
        <dbReference type="ChEBI" id="CHEBI:30616"/>
    </ligand>
</feature>
<dbReference type="InterPro" id="IPR000719">
    <property type="entry name" value="Prot_kinase_dom"/>
</dbReference>
<comment type="caution">
    <text evidence="7">The sequence shown here is derived from an EMBL/GenBank/DDBJ whole genome shotgun (WGS) entry which is preliminary data.</text>
</comment>
<dbReference type="EMBL" id="NDYL01000005">
    <property type="protein sequence ID" value="OXB91553.1"/>
    <property type="molecule type" value="Genomic_DNA"/>
</dbReference>
<dbReference type="GO" id="GO:0005524">
    <property type="term" value="F:ATP binding"/>
    <property type="evidence" value="ECO:0007669"/>
    <property type="project" value="UniProtKB-UniRule"/>
</dbReference>
<evidence type="ECO:0000259" key="6">
    <source>
        <dbReference type="PROSITE" id="PS50011"/>
    </source>
</evidence>
<dbReference type="Pfam" id="PF00069">
    <property type="entry name" value="Pkinase"/>
    <property type="match status" value="1"/>
</dbReference>
<feature type="domain" description="Protein kinase" evidence="6">
    <location>
        <begin position="38"/>
        <end position="303"/>
    </location>
</feature>
<keyword evidence="2 5" id="KW-0547">Nucleotide-binding</keyword>
<evidence type="ECO:0000313" key="7">
    <source>
        <dbReference type="EMBL" id="OXB91553.1"/>
    </source>
</evidence>
<keyword evidence="3" id="KW-0418">Kinase</keyword>
<organism evidence="7 8">
    <name type="scientific">Parageobacillus galactosidasius</name>
    <dbReference type="NCBI Taxonomy" id="883812"/>
    <lineage>
        <taxon>Bacteria</taxon>
        <taxon>Bacillati</taxon>
        <taxon>Bacillota</taxon>
        <taxon>Bacilli</taxon>
        <taxon>Bacillales</taxon>
        <taxon>Anoxybacillaceae</taxon>
        <taxon>Parageobacillus</taxon>
    </lineage>
</organism>